<evidence type="ECO:0000259" key="3">
    <source>
        <dbReference type="Pfam" id="PF03108"/>
    </source>
</evidence>
<dbReference type="InterPro" id="IPR002213">
    <property type="entry name" value="UDP_glucos_trans"/>
</dbReference>
<sequence>MASPSNQQIASRHVVAMPYPGRGHITPMLNLCTAVAEKSAEILITFVITEEWLGLLGSVVKPPNIRFATIPNVVPSERVRGNDPIGFFTAALTKIEEPFERLLDQLQLPPPALIMTDALMAWAADVAGRRDIPLAFLWTMSASVYTVFYHFDLLVQNGHFPIDMSVKGNDIVDYIPGLPPIHVSDLPKVLRDQEGTLFCLKILPRESKTNYLIFTSIYEIESPVINALMHKSSFSIYNIGPSTSYHKLKHLINSSTTISHENDTECYMKWLNFQPPNSVLYVSLGSFLSVSEAQMHEIAFGLHQSGLRFLWVARGETTKLQEICGDKGLVVAWCDQLRVLGHSCVGGFLTHCGWNSTKEALLAGVPMLTFPIIMDQLPNAKAIVEDWRVGWRVKREFDEGDLAKRDEIKEIVLRFMDLESDERKELSRNARELQMICGKEFGNGESFEKNVDVVEDGPNRWTHDLNRRTPELRPCALEYSGNEGNDVGVDYCYFDNEGGDVGVGHRNFDNEGRTDGSGWTIGQRFKNKQDFLYQVALIVVANHFEFRSVKSDPSRKIARCSTEDCPWRVYAWKELIGDEYVIQSYINIHTCGLMDKGADHRQASSRLVGNRTNGLFLNAMDPPKPEALRNFMRTEDIQL</sequence>
<dbReference type="Pfam" id="PF00201">
    <property type="entry name" value="UDPGT"/>
    <property type="match status" value="1"/>
</dbReference>
<keyword evidence="5" id="KW-1185">Reference proteome</keyword>
<dbReference type="InterPro" id="IPR035595">
    <property type="entry name" value="UDP_glycos_trans_CS"/>
</dbReference>
<evidence type="ECO:0000313" key="5">
    <source>
        <dbReference type="Proteomes" id="UP001291926"/>
    </source>
</evidence>
<dbReference type="PROSITE" id="PS00375">
    <property type="entry name" value="UDPGT"/>
    <property type="match status" value="1"/>
</dbReference>
<dbReference type="PANTHER" id="PTHR11926">
    <property type="entry name" value="GLUCOSYL/GLUCURONOSYL TRANSFERASES"/>
    <property type="match status" value="1"/>
</dbReference>
<name>A0ABR0DSM3_9LAMI</name>
<dbReference type="Pfam" id="PF03108">
    <property type="entry name" value="DBD_Tnp_Mut"/>
    <property type="match status" value="1"/>
</dbReference>
<gene>
    <name evidence="4" type="ORF">RD792_002995</name>
</gene>
<dbReference type="Proteomes" id="UP001291926">
    <property type="component" value="Unassembled WGS sequence"/>
</dbReference>
<dbReference type="Gene3D" id="3.40.50.2000">
    <property type="entry name" value="Glycogen Phosphorylase B"/>
    <property type="match status" value="2"/>
</dbReference>
<evidence type="ECO:0000313" key="4">
    <source>
        <dbReference type="EMBL" id="KAK4492196.1"/>
    </source>
</evidence>
<proteinExistence type="inferred from homology"/>
<dbReference type="EMBL" id="JAYDYQ010001087">
    <property type="protein sequence ID" value="KAK4492196.1"/>
    <property type="molecule type" value="Genomic_DNA"/>
</dbReference>
<comment type="similarity">
    <text evidence="1">Belongs to the UDP-glycosyltransferase family.</text>
</comment>
<keyword evidence="2" id="KW-0808">Transferase</keyword>
<evidence type="ECO:0000256" key="1">
    <source>
        <dbReference type="ARBA" id="ARBA00009995"/>
    </source>
</evidence>
<comment type="caution">
    <text evidence="4">The sequence shown here is derived from an EMBL/GenBank/DDBJ whole genome shotgun (WGS) entry which is preliminary data.</text>
</comment>
<protein>
    <recommendedName>
        <fullName evidence="3">Transposase MuDR plant domain-containing protein</fullName>
    </recommendedName>
</protein>
<reference evidence="4 5" key="1">
    <citation type="journal article" date="2023" name="bioRxiv">
        <title>Genome report: Whole genome sequence and annotation of Penstemon davidsonii.</title>
        <authorList>
            <person name="Ostevik K.L."/>
            <person name="Alabady M."/>
            <person name="Zhang M."/>
            <person name="Rausher M.D."/>
        </authorList>
    </citation>
    <scope>NUCLEOTIDE SEQUENCE [LARGE SCALE GENOMIC DNA]</scope>
    <source>
        <strain evidence="4">DNT005</strain>
        <tissue evidence="4">Whole leaf</tissue>
    </source>
</reference>
<dbReference type="CDD" id="cd03784">
    <property type="entry name" value="GT1_Gtf-like"/>
    <property type="match status" value="1"/>
</dbReference>
<organism evidence="4 5">
    <name type="scientific">Penstemon davidsonii</name>
    <dbReference type="NCBI Taxonomy" id="160366"/>
    <lineage>
        <taxon>Eukaryota</taxon>
        <taxon>Viridiplantae</taxon>
        <taxon>Streptophyta</taxon>
        <taxon>Embryophyta</taxon>
        <taxon>Tracheophyta</taxon>
        <taxon>Spermatophyta</taxon>
        <taxon>Magnoliopsida</taxon>
        <taxon>eudicotyledons</taxon>
        <taxon>Gunneridae</taxon>
        <taxon>Pentapetalae</taxon>
        <taxon>asterids</taxon>
        <taxon>lamiids</taxon>
        <taxon>Lamiales</taxon>
        <taxon>Plantaginaceae</taxon>
        <taxon>Cheloneae</taxon>
        <taxon>Penstemon</taxon>
    </lineage>
</organism>
<feature type="domain" description="Transposase MuDR plant" evidence="3">
    <location>
        <begin position="519"/>
        <end position="573"/>
    </location>
</feature>
<dbReference type="PANTHER" id="PTHR11926:SF774">
    <property type="entry name" value="UDP-GLYCOSYLTRANSFERASE 85A1-RELATED"/>
    <property type="match status" value="1"/>
</dbReference>
<dbReference type="SUPFAM" id="SSF53756">
    <property type="entry name" value="UDP-Glycosyltransferase/glycogen phosphorylase"/>
    <property type="match status" value="1"/>
</dbReference>
<accession>A0ABR0DSM3</accession>
<dbReference type="InterPro" id="IPR004332">
    <property type="entry name" value="Transposase_MuDR"/>
</dbReference>
<evidence type="ECO:0000256" key="2">
    <source>
        <dbReference type="ARBA" id="ARBA00022679"/>
    </source>
</evidence>